<dbReference type="OrthoDB" id="9777768at2"/>
<dbReference type="InterPro" id="IPR050448">
    <property type="entry name" value="OpgB/LTA_synthase_biosynth"/>
</dbReference>
<protein>
    <submittedName>
        <fullName evidence="11">LTA synthase family protein</fullName>
    </submittedName>
</protein>
<dbReference type="PANTHER" id="PTHR47371:SF3">
    <property type="entry name" value="PHOSPHOGLYCEROL TRANSFERASE I"/>
    <property type="match status" value="1"/>
</dbReference>
<accession>A0A399SGD0</accession>
<dbReference type="InterPro" id="IPR000917">
    <property type="entry name" value="Sulfatase_N"/>
</dbReference>
<dbReference type="PIRSF" id="PIRSF005091">
    <property type="entry name" value="Mmb_sulf_HI1246"/>
    <property type="match status" value="1"/>
</dbReference>
<dbReference type="RefSeq" id="WP_119431351.1">
    <property type="nucleotide sequence ID" value="NZ_QWGE01000002.1"/>
</dbReference>
<sequence length="612" mass="68878">MKKRIYFQPLYFLFWMLYFIVARAIFLIYHLEKSADLTSGEVLDTFLYGLRLDASFAAYISIAPFLLVLLSLLWEKLPAARLVRHYTVVILAFLSILLSADLELYSHWGFRLDASPLQYLSSPTEMAASAAGAPLFILFIVTLFITVAFLFLYRRIFDLHRFTLHLNRWVVAGVALLYAALLVLPLRGGWQQIPINQSVVYFSNKPFANHAGLNMPWNLMHALLKYDKSSHNPYQYMPEQEAEERVQALYASVSDSTEMVLRSARPNVLFIILESYTAKFVGSLGGEQGVTPTLDSLSNAGINFTNIYAAGDRSEKGMVALLSGYPVQTTTSIIKYPQKTEALPQLSKVFAEQGYSTSYFYGGELEFANIKSYLRNGGYDKLIDKYDFDPSTYNSKWGAHDHVLFERVLGDLAKEKQPFFSTVYTLSSHEPFEIPIPAKFPGNNEEAKFRNSIYYTDWALGKFIAAAKNEAWWNNTLVVIAADHGHPLPGHDANHLPSKYRMPFMLTGGALAKSGIKVPGIGSQTDIAATLLAQLKLPHNQFKWSRNLLAPSSSPFAFYVFNDGFGYVTPEGILAFDNVSQKPILKEGTVSEEQIQNGKAYMEYSFGDFVKK</sequence>
<keyword evidence="12" id="KW-1185">Reference proteome</keyword>
<evidence type="ECO:0000256" key="9">
    <source>
        <dbReference type="SAM" id="Phobius"/>
    </source>
</evidence>
<comment type="subcellular location">
    <subcellularLocation>
        <location evidence="1">Cell membrane</location>
        <topology evidence="1">Multi-pass membrane protein</topology>
    </subcellularLocation>
</comment>
<feature type="transmembrane region" description="Helical" evidence="9">
    <location>
        <begin position="126"/>
        <end position="153"/>
    </location>
</feature>
<feature type="active site" evidence="6">
    <location>
        <position position="314"/>
    </location>
</feature>
<evidence type="ECO:0000313" key="11">
    <source>
        <dbReference type="EMBL" id="RIJ41603.1"/>
    </source>
</evidence>
<organism evidence="11 12">
    <name type="scientific">Pontibacter oryzae</name>
    <dbReference type="NCBI Taxonomy" id="2304593"/>
    <lineage>
        <taxon>Bacteria</taxon>
        <taxon>Pseudomonadati</taxon>
        <taxon>Bacteroidota</taxon>
        <taxon>Cytophagia</taxon>
        <taxon>Cytophagales</taxon>
        <taxon>Hymenobacteraceae</taxon>
        <taxon>Pontibacter</taxon>
    </lineage>
</organism>
<keyword evidence="4 9" id="KW-1133">Transmembrane helix</keyword>
<dbReference type="Gene3D" id="3.30.1120.80">
    <property type="match status" value="1"/>
</dbReference>
<feature type="transmembrane region" description="Helical" evidence="9">
    <location>
        <begin position="165"/>
        <end position="186"/>
    </location>
</feature>
<keyword evidence="2" id="KW-1003">Cell membrane</keyword>
<dbReference type="AlphaFoldDB" id="A0A399SGD0"/>
<evidence type="ECO:0000256" key="2">
    <source>
        <dbReference type="ARBA" id="ARBA00022475"/>
    </source>
</evidence>
<dbReference type="Gene3D" id="3.40.720.10">
    <property type="entry name" value="Alkaline Phosphatase, subunit A"/>
    <property type="match status" value="1"/>
</dbReference>
<dbReference type="Proteomes" id="UP000266005">
    <property type="component" value="Unassembled WGS sequence"/>
</dbReference>
<dbReference type="GO" id="GO:0046872">
    <property type="term" value="F:metal ion binding"/>
    <property type="evidence" value="ECO:0007669"/>
    <property type="project" value="UniProtKB-KW"/>
</dbReference>
<evidence type="ECO:0000256" key="4">
    <source>
        <dbReference type="ARBA" id="ARBA00022989"/>
    </source>
</evidence>
<proteinExistence type="predicted"/>
<dbReference type="GO" id="GO:0005886">
    <property type="term" value="C:plasma membrane"/>
    <property type="evidence" value="ECO:0007669"/>
    <property type="project" value="UniProtKB-SubCell"/>
</dbReference>
<dbReference type="Pfam" id="PF00884">
    <property type="entry name" value="Sulfatase"/>
    <property type="match status" value="1"/>
</dbReference>
<gene>
    <name evidence="11" type="ORF">D1627_06120</name>
</gene>
<feature type="binding site" evidence="7">
    <location>
        <position position="429"/>
    </location>
    <ligand>
        <name>substrate</name>
    </ligand>
</feature>
<name>A0A399SGD0_9BACT</name>
<dbReference type="InterPro" id="IPR012160">
    <property type="entry name" value="LtaS-like"/>
</dbReference>
<evidence type="ECO:0000313" key="12">
    <source>
        <dbReference type="Proteomes" id="UP000266005"/>
    </source>
</evidence>
<feature type="transmembrane region" description="Helical" evidence="9">
    <location>
        <begin position="56"/>
        <end position="74"/>
    </location>
</feature>
<keyword evidence="7" id="KW-0479">Metal-binding</keyword>
<feature type="binding site" evidence="8">
    <location>
        <position position="483"/>
    </location>
    <ligand>
        <name>Mn(2+)</name>
        <dbReference type="ChEBI" id="CHEBI:29035"/>
    </ligand>
</feature>
<evidence type="ECO:0000256" key="6">
    <source>
        <dbReference type="PIRSR" id="PIRSR005091-1"/>
    </source>
</evidence>
<feature type="domain" description="Sulfatase N-terminal" evidence="10">
    <location>
        <begin position="266"/>
        <end position="535"/>
    </location>
</feature>
<evidence type="ECO:0000256" key="8">
    <source>
        <dbReference type="PIRSR" id="PIRSR005091-3"/>
    </source>
</evidence>
<evidence type="ECO:0000259" key="10">
    <source>
        <dbReference type="Pfam" id="PF00884"/>
    </source>
</evidence>
<evidence type="ECO:0000256" key="7">
    <source>
        <dbReference type="PIRSR" id="PIRSR005091-2"/>
    </source>
</evidence>
<dbReference type="InterPro" id="IPR017850">
    <property type="entry name" value="Alkaline_phosphatase_core_sf"/>
</dbReference>
<feature type="transmembrane region" description="Helical" evidence="9">
    <location>
        <begin position="12"/>
        <end position="31"/>
    </location>
</feature>
<evidence type="ECO:0000256" key="5">
    <source>
        <dbReference type="ARBA" id="ARBA00023136"/>
    </source>
</evidence>
<keyword evidence="5 9" id="KW-0472">Membrane</keyword>
<feature type="binding site" evidence="8">
    <location>
        <position position="484"/>
    </location>
    <ligand>
        <name>Mn(2+)</name>
        <dbReference type="ChEBI" id="CHEBI:29035"/>
    </ligand>
</feature>
<keyword evidence="3 9" id="KW-0812">Transmembrane</keyword>
<dbReference type="EMBL" id="QWGE01000002">
    <property type="protein sequence ID" value="RIJ41603.1"/>
    <property type="molecule type" value="Genomic_DNA"/>
</dbReference>
<evidence type="ECO:0000256" key="1">
    <source>
        <dbReference type="ARBA" id="ARBA00004651"/>
    </source>
</evidence>
<feature type="transmembrane region" description="Helical" evidence="9">
    <location>
        <begin position="86"/>
        <end position="106"/>
    </location>
</feature>
<dbReference type="PANTHER" id="PTHR47371">
    <property type="entry name" value="LIPOTEICHOIC ACID SYNTHASE"/>
    <property type="match status" value="1"/>
</dbReference>
<feature type="binding site" evidence="8">
    <location>
        <position position="274"/>
    </location>
    <ligand>
        <name>Mn(2+)</name>
        <dbReference type="ChEBI" id="CHEBI:29035"/>
    </ligand>
</feature>
<comment type="caution">
    <text evidence="11">The sequence shown here is derived from an EMBL/GenBank/DDBJ whole genome shotgun (WGS) entry which is preliminary data.</text>
</comment>
<evidence type="ECO:0000256" key="3">
    <source>
        <dbReference type="ARBA" id="ARBA00022692"/>
    </source>
</evidence>
<reference evidence="12" key="1">
    <citation type="submission" date="2018-08" db="EMBL/GenBank/DDBJ databases">
        <title>Mucilaginibacter sp. MYSH2.</title>
        <authorList>
            <person name="Seo T."/>
        </authorList>
    </citation>
    <scope>NUCLEOTIDE SEQUENCE [LARGE SCALE GENOMIC DNA]</scope>
    <source>
        <strain evidence="12">KIRAN</strain>
    </source>
</reference>
<dbReference type="SUPFAM" id="SSF53649">
    <property type="entry name" value="Alkaline phosphatase-like"/>
    <property type="match status" value="1"/>
</dbReference>
<keyword evidence="7" id="KW-0464">Manganese</keyword>
<dbReference type="CDD" id="cd16015">
    <property type="entry name" value="LTA_synthase"/>
    <property type="match status" value="1"/>
</dbReference>